<organism evidence="2 3">
    <name type="scientific">Methylobacterium nodulans (strain LMG 21967 / CNCM I-2342 / ORS 2060)</name>
    <dbReference type="NCBI Taxonomy" id="460265"/>
    <lineage>
        <taxon>Bacteria</taxon>
        <taxon>Pseudomonadati</taxon>
        <taxon>Pseudomonadota</taxon>
        <taxon>Alphaproteobacteria</taxon>
        <taxon>Hyphomicrobiales</taxon>
        <taxon>Methylobacteriaceae</taxon>
        <taxon>Methylobacterium</taxon>
    </lineage>
</organism>
<keyword evidence="1" id="KW-0812">Transmembrane</keyword>
<dbReference type="AlphaFoldDB" id="B8IU94"/>
<evidence type="ECO:0000256" key="1">
    <source>
        <dbReference type="SAM" id="Phobius"/>
    </source>
</evidence>
<dbReference type="KEGG" id="mno:Mnod_0090"/>
<dbReference type="Proteomes" id="UP000008207">
    <property type="component" value="Chromosome"/>
</dbReference>
<reference evidence="2 3" key="1">
    <citation type="submission" date="2009-01" db="EMBL/GenBank/DDBJ databases">
        <title>Complete sequence of chromosome of Methylobacterium nodulans ORS 2060.</title>
        <authorList>
            <consortium name="US DOE Joint Genome Institute"/>
            <person name="Lucas S."/>
            <person name="Copeland A."/>
            <person name="Lapidus A."/>
            <person name="Glavina del Rio T."/>
            <person name="Dalin E."/>
            <person name="Tice H."/>
            <person name="Bruce D."/>
            <person name="Goodwin L."/>
            <person name="Pitluck S."/>
            <person name="Sims D."/>
            <person name="Brettin T."/>
            <person name="Detter J.C."/>
            <person name="Han C."/>
            <person name="Larimer F."/>
            <person name="Land M."/>
            <person name="Hauser L."/>
            <person name="Kyrpides N."/>
            <person name="Ivanova N."/>
            <person name="Marx C.J."/>
            <person name="Richardson P."/>
        </authorList>
    </citation>
    <scope>NUCLEOTIDE SEQUENCE [LARGE SCALE GENOMIC DNA]</scope>
    <source>
        <strain evidence="3">LMG 21967 / CNCM I-2342 / ORS 2060</strain>
    </source>
</reference>
<proteinExistence type="predicted"/>
<dbReference type="EMBL" id="CP001349">
    <property type="protein sequence ID" value="ACL55139.1"/>
    <property type="molecule type" value="Genomic_DNA"/>
</dbReference>
<protein>
    <submittedName>
        <fullName evidence="2">Uncharacterized protein</fullName>
    </submittedName>
</protein>
<keyword evidence="3" id="KW-1185">Reference proteome</keyword>
<feature type="transmembrane region" description="Helical" evidence="1">
    <location>
        <begin position="6"/>
        <end position="25"/>
    </location>
</feature>
<dbReference type="RefSeq" id="WP_012634378.1">
    <property type="nucleotide sequence ID" value="NC_011894.1"/>
</dbReference>
<sequence>MSEPFSFLIFLGVTILGVVAVVRILDNASGARSSLHHDERR</sequence>
<accession>B8IU94</accession>
<dbReference type="HOGENOM" id="CLU_3272668_0_0_5"/>
<keyword evidence="1" id="KW-0472">Membrane</keyword>
<gene>
    <name evidence="2" type="ordered locus">Mnod_0090</name>
</gene>
<evidence type="ECO:0000313" key="2">
    <source>
        <dbReference type="EMBL" id="ACL55139.1"/>
    </source>
</evidence>
<keyword evidence="1" id="KW-1133">Transmembrane helix</keyword>
<evidence type="ECO:0000313" key="3">
    <source>
        <dbReference type="Proteomes" id="UP000008207"/>
    </source>
</evidence>
<name>B8IU94_METNO</name>